<organism evidence="2 3">
    <name type="scientific">Drosophila yakuba</name>
    <name type="common">Fruit fly</name>
    <dbReference type="NCBI Taxonomy" id="7245"/>
    <lineage>
        <taxon>Eukaryota</taxon>
        <taxon>Metazoa</taxon>
        <taxon>Ecdysozoa</taxon>
        <taxon>Arthropoda</taxon>
        <taxon>Hexapoda</taxon>
        <taxon>Insecta</taxon>
        <taxon>Pterygota</taxon>
        <taxon>Neoptera</taxon>
        <taxon>Endopterygota</taxon>
        <taxon>Diptera</taxon>
        <taxon>Brachycera</taxon>
        <taxon>Muscomorpha</taxon>
        <taxon>Ephydroidea</taxon>
        <taxon>Drosophilidae</taxon>
        <taxon>Drosophila</taxon>
        <taxon>Sophophora</taxon>
    </lineage>
</organism>
<reference evidence="2 3" key="1">
    <citation type="journal article" date="2007" name="Nature">
        <title>Evolution of genes and genomes on the Drosophila phylogeny.</title>
        <authorList>
            <consortium name="Drosophila 12 Genomes Consortium"/>
            <person name="Clark A.G."/>
            <person name="Eisen M.B."/>
            <person name="Smith D.R."/>
            <person name="Bergman C.M."/>
            <person name="Oliver B."/>
            <person name="Markow T.A."/>
            <person name="Kaufman T.C."/>
            <person name="Kellis M."/>
            <person name="Gelbart W."/>
            <person name="Iyer V.N."/>
            <person name="Pollard D.A."/>
            <person name="Sackton T.B."/>
            <person name="Larracuente A.M."/>
            <person name="Singh N.D."/>
            <person name="Abad J.P."/>
            <person name="Abt D.N."/>
            <person name="Adryan B."/>
            <person name="Aguade M."/>
            <person name="Akashi H."/>
            <person name="Anderson W.W."/>
            <person name="Aquadro C.F."/>
            <person name="Ardell D.H."/>
            <person name="Arguello R."/>
            <person name="Artieri C.G."/>
            <person name="Barbash D.A."/>
            <person name="Barker D."/>
            <person name="Barsanti P."/>
            <person name="Batterham P."/>
            <person name="Batzoglou S."/>
            <person name="Begun D."/>
            <person name="Bhutkar A."/>
            <person name="Blanco E."/>
            <person name="Bosak S.A."/>
            <person name="Bradley R.K."/>
            <person name="Brand A.D."/>
            <person name="Brent M.R."/>
            <person name="Brooks A.N."/>
            <person name="Brown R.H."/>
            <person name="Butlin R.K."/>
            <person name="Caggese C."/>
            <person name="Calvi B.R."/>
            <person name="Bernardo de Carvalho A."/>
            <person name="Caspi A."/>
            <person name="Castrezana S."/>
            <person name="Celniker S.E."/>
            <person name="Chang J.L."/>
            <person name="Chapple C."/>
            <person name="Chatterji S."/>
            <person name="Chinwalla A."/>
            <person name="Civetta A."/>
            <person name="Clifton S.W."/>
            <person name="Comeron J.M."/>
            <person name="Costello J.C."/>
            <person name="Coyne J.A."/>
            <person name="Daub J."/>
            <person name="David R.G."/>
            <person name="Delcher A.L."/>
            <person name="Delehaunty K."/>
            <person name="Do C.B."/>
            <person name="Ebling H."/>
            <person name="Edwards K."/>
            <person name="Eickbush T."/>
            <person name="Evans J.D."/>
            <person name="Filipski A."/>
            <person name="Findeiss S."/>
            <person name="Freyhult E."/>
            <person name="Fulton L."/>
            <person name="Fulton R."/>
            <person name="Garcia A.C."/>
            <person name="Gardiner A."/>
            <person name="Garfield D.A."/>
            <person name="Garvin B.E."/>
            <person name="Gibson G."/>
            <person name="Gilbert D."/>
            <person name="Gnerre S."/>
            <person name="Godfrey J."/>
            <person name="Good R."/>
            <person name="Gotea V."/>
            <person name="Gravely B."/>
            <person name="Greenberg A.J."/>
            <person name="Griffiths-Jones S."/>
            <person name="Gross S."/>
            <person name="Guigo R."/>
            <person name="Gustafson E.A."/>
            <person name="Haerty W."/>
            <person name="Hahn M.W."/>
            <person name="Halligan D.L."/>
            <person name="Halpern A.L."/>
            <person name="Halter G.M."/>
            <person name="Han M.V."/>
            <person name="Heger A."/>
            <person name="Hillier L."/>
            <person name="Hinrichs A.S."/>
            <person name="Holmes I."/>
            <person name="Hoskins R.A."/>
            <person name="Hubisz M.J."/>
            <person name="Hultmark D."/>
            <person name="Huntley M.A."/>
            <person name="Jaffe D.B."/>
            <person name="Jagadeeshan S."/>
            <person name="Jeck W.R."/>
            <person name="Johnson J."/>
            <person name="Jones C.D."/>
            <person name="Jordan W.C."/>
            <person name="Karpen G.H."/>
            <person name="Kataoka E."/>
            <person name="Keightley P.D."/>
            <person name="Kheradpour P."/>
            <person name="Kirkness E.F."/>
            <person name="Koerich L.B."/>
            <person name="Kristiansen K."/>
            <person name="Kudrna D."/>
            <person name="Kulathinal R.J."/>
            <person name="Kumar S."/>
            <person name="Kwok R."/>
            <person name="Lander E."/>
            <person name="Langley C.H."/>
            <person name="Lapoint R."/>
            <person name="Lazzaro B.P."/>
            <person name="Lee S.J."/>
            <person name="Levesque L."/>
            <person name="Li R."/>
            <person name="Lin C.F."/>
            <person name="Lin M.F."/>
            <person name="Lindblad-Toh K."/>
            <person name="Llopart A."/>
            <person name="Long M."/>
            <person name="Low L."/>
            <person name="Lozovsky E."/>
            <person name="Lu J."/>
            <person name="Luo M."/>
            <person name="Machado C.A."/>
            <person name="Makalowski W."/>
            <person name="Marzo M."/>
            <person name="Matsuda M."/>
            <person name="Matzkin L."/>
            <person name="McAllister B."/>
            <person name="McBride C.S."/>
            <person name="McKernan B."/>
            <person name="McKernan K."/>
            <person name="Mendez-Lago M."/>
            <person name="Minx P."/>
            <person name="Mollenhauer M.U."/>
            <person name="Montooth K."/>
            <person name="Mount S.M."/>
            <person name="Mu X."/>
            <person name="Myers E."/>
            <person name="Negre B."/>
            <person name="Newfeld S."/>
            <person name="Nielsen R."/>
            <person name="Noor M.A."/>
            <person name="O'Grady P."/>
            <person name="Pachter L."/>
            <person name="Papaceit M."/>
            <person name="Parisi M.J."/>
            <person name="Parisi M."/>
            <person name="Parts L."/>
            <person name="Pedersen J.S."/>
            <person name="Pesole G."/>
            <person name="Phillippy A.M."/>
            <person name="Ponting C.P."/>
            <person name="Pop M."/>
            <person name="Porcelli D."/>
            <person name="Powell J.R."/>
            <person name="Prohaska S."/>
            <person name="Pruitt K."/>
            <person name="Puig M."/>
            <person name="Quesneville H."/>
            <person name="Ram K.R."/>
            <person name="Rand D."/>
            <person name="Rasmussen M.D."/>
            <person name="Reed L.K."/>
            <person name="Reenan R."/>
            <person name="Reily A."/>
            <person name="Remington K.A."/>
            <person name="Rieger T.T."/>
            <person name="Ritchie M.G."/>
            <person name="Robin C."/>
            <person name="Rogers Y.H."/>
            <person name="Rohde C."/>
            <person name="Rozas J."/>
            <person name="Rubenfield M.J."/>
            <person name="Ruiz A."/>
            <person name="Russo S."/>
            <person name="Salzberg S.L."/>
            <person name="Sanchez-Gracia A."/>
            <person name="Saranga D.J."/>
            <person name="Sato H."/>
            <person name="Schaeffer S.W."/>
            <person name="Schatz M.C."/>
            <person name="Schlenke T."/>
            <person name="Schwartz R."/>
            <person name="Segarra C."/>
            <person name="Singh R.S."/>
            <person name="Sirot L."/>
            <person name="Sirota M."/>
            <person name="Sisneros N.B."/>
            <person name="Smith C.D."/>
            <person name="Smith T.F."/>
            <person name="Spieth J."/>
            <person name="Stage D.E."/>
            <person name="Stark A."/>
            <person name="Stephan W."/>
            <person name="Strausberg R.L."/>
            <person name="Strempel S."/>
            <person name="Sturgill D."/>
            <person name="Sutton G."/>
            <person name="Sutton G.G."/>
            <person name="Tao W."/>
            <person name="Teichmann S."/>
            <person name="Tobari Y.N."/>
            <person name="Tomimura Y."/>
            <person name="Tsolas J.M."/>
            <person name="Valente V.L."/>
            <person name="Venter E."/>
            <person name="Venter J.C."/>
            <person name="Vicario S."/>
            <person name="Vieira F.G."/>
            <person name="Vilella A.J."/>
            <person name="Villasante A."/>
            <person name="Walenz B."/>
            <person name="Wang J."/>
            <person name="Wasserman M."/>
            <person name="Watts T."/>
            <person name="Wilson D."/>
            <person name="Wilson R.K."/>
            <person name="Wing R.A."/>
            <person name="Wolfner M.F."/>
            <person name="Wong A."/>
            <person name="Wong G.K."/>
            <person name="Wu C.I."/>
            <person name="Wu G."/>
            <person name="Yamamoto D."/>
            <person name="Yang H.P."/>
            <person name="Yang S.P."/>
            <person name="Yorke J.A."/>
            <person name="Yoshida K."/>
            <person name="Zdobnov E."/>
            <person name="Zhang P."/>
            <person name="Zhang Y."/>
            <person name="Zimin A.V."/>
            <person name="Baldwin J."/>
            <person name="Abdouelleil A."/>
            <person name="Abdulkadir J."/>
            <person name="Abebe A."/>
            <person name="Abera B."/>
            <person name="Abreu J."/>
            <person name="Acer S.C."/>
            <person name="Aftuck L."/>
            <person name="Alexander A."/>
            <person name="An P."/>
            <person name="Anderson E."/>
            <person name="Anderson S."/>
            <person name="Arachi H."/>
            <person name="Azer M."/>
            <person name="Bachantsang P."/>
            <person name="Barry A."/>
            <person name="Bayul T."/>
            <person name="Berlin A."/>
            <person name="Bessette D."/>
            <person name="Bloom T."/>
            <person name="Blye J."/>
            <person name="Boguslavskiy L."/>
            <person name="Bonnet C."/>
            <person name="Boukhgalter B."/>
            <person name="Bourzgui I."/>
            <person name="Brown A."/>
            <person name="Cahill P."/>
            <person name="Channer S."/>
            <person name="Cheshatsang Y."/>
            <person name="Chuda L."/>
            <person name="Citroen M."/>
            <person name="Collymore A."/>
            <person name="Cooke P."/>
            <person name="Costello M."/>
            <person name="D'Aco K."/>
            <person name="Daza R."/>
            <person name="De Haan G."/>
            <person name="DeGray S."/>
            <person name="DeMaso C."/>
            <person name="Dhargay N."/>
            <person name="Dooley K."/>
            <person name="Dooley E."/>
            <person name="Doricent M."/>
            <person name="Dorje P."/>
            <person name="Dorjee K."/>
            <person name="Dupes A."/>
            <person name="Elong R."/>
            <person name="Falk J."/>
            <person name="Farina A."/>
            <person name="Faro S."/>
            <person name="Ferguson D."/>
            <person name="Fisher S."/>
            <person name="Foley C.D."/>
            <person name="Franke A."/>
            <person name="Friedrich D."/>
            <person name="Gadbois L."/>
            <person name="Gearin G."/>
            <person name="Gearin C.R."/>
            <person name="Giannoukos G."/>
            <person name="Goode T."/>
            <person name="Graham J."/>
            <person name="Grandbois E."/>
            <person name="Grewal S."/>
            <person name="Gyaltsen K."/>
            <person name="Hafez N."/>
            <person name="Hagos B."/>
            <person name="Hall J."/>
            <person name="Henson C."/>
            <person name="Hollinger A."/>
            <person name="Honan T."/>
            <person name="Huard M.D."/>
            <person name="Hughes L."/>
            <person name="Hurhula B."/>
            <person name="Husby M.E."/>
            <person name="Kamat A."/>
            <person name="Kanga B."/>
            <person name="Kashin S."/>
            <person name="Khazanovich D."/>
            <person name="Kisner P."/>
            <person name="Lance K."/>
            <person name="Lara M."/>
            <person name="Lee W."/>
            <person name="Lennon N."/>
            <person name="Letendre F."/>
            <person name="LeVine R."/>
            <person name="Lipovsky A."/>
            <person name="Liu X."/>
            <person name="Liu J."/>
            <person name="Liu S."/>
            <person name="Lokyitsang T."/>
            <person name="Lokyitsang Y."/>
            <person name="Lubonja R."/>
            <person name="Lui A."/>
            <person name="MacDonald P."/>
            <person name="Magnisalis V."/>
            <person name="Maru K."/>
            <person name="Matthews C."/>
            <person name="McCusker W."/>
            <person name="McDonough S."/>
            <person name="Mehta T."/>
            <person name="Meldrim J."/>
            <person name="Meneus L."/>
            <person name="Mihai O."/>
            <person name="Mihalev A."/>
            <person name="Mihova T."/>
            <person name="Mittelman R."/>
            <person name="Mlenga V."/>
            <person name="Montmayeur A."/>
            <person name="Mulrain L."/>
            <person name="Navidi A."/>
            <person name="Naylor J."/>
            <person name="Negash T."/>
            <person name="Nguyen T."/>
            <person name="Nguyen N."/>
            <person name="Nicol R."/>
            <person name="Norbu C."/>
            <person name="Norbu N."/>
            <person name="Novod N."/>
            <person name="O'Neill B."/>
            <person name="Osman S."/>
            <person name="Markiewicz E."/>
            <person name="Oyono O.L."/>
            <person name="Patti C."/>
            <person name="Phunkhang P."/>
            <person name="Pierre F."/>
            <person name="Priest M."/>
            <person name="Raghuraman S."/>
            <person name="Rege F."/>
            <person name="Reyes R."/>
            <person name="Rise C."/>
            <person name="Rogov P."/>
            <person name="Ross K."/>
            <person name="Ryan E."/>
            <person name="Settipalli S."/>
            <person name="Shea T."/>
            <person name="Sherpa N."/>
            <person name="Shi L."/>
            <person name="Shih D."/>
            <person name="Sparrow T."/>
            <person name="Spaulding J."/>
            <person name="Stalker J."/>
            <person name="Stange-Thomann N."/>
            <person name="Stavropoulos S."/>
            <person name="Stone C."/>
            <person name="Strader C."/>
            <person name="Tesfaye S."/>
            <person name="Thomson T."/>
            <person name="Thoulutsang Y."/>
            <person name="Thoulutsang D."/>
            <person name="Topham K."/>
            <person name="Topping I."/>
            <person name="Tsamla T."/>
            <person name="Vassiliev H."/>
            <person name="Vo A."/>
            <person name="Wangchuk T."/>
            <person name="Wangdi T."/>
            <person name="Weiand M."/>
            <person name="Wilkinson J."/>
            <person name="Wilson A."/>
            <person name="Yadav S."/>
            <person name="Young G."/>
            <person name="Yu Q."/>
            <person name="Zembek L."/>
            <person name="Zhong D."/>
            <person name="Zimmer A."/>
            <person name="Zwirko Z."/>
            <person name="Jaffe D.B."/>
            <person name="Alvarez P."/>
            <person name="Brockman W."/>
            <person name="Butler J."/>
            <person name="Chin C."/>
            <person name="Gnerre S."/>
            <person name="Grabherr M."/>
            <person name="Kleber M."/>
            <person name="Mauceli E."/>
            <person name="MacCallum I."/>
        </authorList>
    </citation>
    <scope>NUCLEOTIDE SEQUENCE [LARGE SCALE GENOMIC DNA]</scope>
    <source>
        <strain evidence="3">Tai18E2 / Tucson 14021-0261.01</strain>
    </source>
</reference>
<evidence type="ECO:0000313" key="3">
    <source>
        <dbReference type="Proteomes" id="UP000002282"/>
    </source>
</evidence>
<protein>
    <submittedName>
        <fullName evidence="2">Uncharacterized protein</fullName>
    </submittedName>
</protein>
<feature type="region of interest" description="Disordered" evidence="1">
    <location>
        <begin position="1"/>
        <end position="32"/>
    </location>
</feature>
<keyword evidence="3" id="KW-1185">Reference proteome</keyword>
<sequence length="61" mass="6566">MATMISAFPFKIPDDPLQAGSRSNSSSTNPNMHPVIAFREFSDLSSSATPFLASFSNLPCE</sequence>
<evidence type="ECO:0000256" key="1">
    <source>
        <dbReference type="SAM" id="MobiDB-lite"/>
    </source>
</evidence>
<accession>A0A0R1DZL6</accession>
<reference evidence="2 3" key="2">
    <citation type="journal article" date="2007" name="PLoS Biol.">
        <title>Principles of genome evolution in the Drosophila melanogaster species group.</title>
        <authorList>
            <person name="Ranz J.M."/>
            <person name="Maurin D."/>
            <person name="Chan Y.S."/>
            <person name="von Grotthuss M."/>
            <person name="Hillier L.W."/>
            <person name="Roote J."/>
            <person name="Ashburner M."/>
            <person name="Bergman C.M."/>
        </authorList>
    </citation>
    <scope>NUCLEOTIDE SEQUENCE [LARGE SCALE GENOMIC DNA]</scope>
    <source>
        <strain evidence="3">Tai18E2 / Tucson 14021-0261.01</strain>
    </source>
</reference>
<feature type="compositionally biased region" description="Polar residues" evidence="1">
    <location>
        <begin position="20"/>
        <end position="31"/>
    </location>
</feature>
<gene>
    <name evidence="2" type="primary">Dyak\GE27938</name>
    <name evidence="2" type="synonym">GE27938</name>
    <name evidence="2" type="ORF">Dyak_GE27938</name>
</gene>
<dbReference type="EMBL" id="CM000159">
    <property type="protein sequence ID" value="KRK02373.1"/>
    <property type="molecule type" value="Genomic_DNA"/>
</dbReference>
<name>A0A0R1DZL6_DROYA</name>
<evidence type="ECO:0000313" key="2">
    <source>
        <dbReference type="EMBL" id="KRK02373.1"/>
    </source>
</evidence>
<proteinExistence type="predicted"/>
<dbReference type="AlphaFoldDB" id="A0A0R1DZL6"/>
<dbReference type="Proteomes" id="UP000002282">
    <property type="component" value="Chromosome 3L"/>
</dbReference>
<dbReference type="KEGG" id="dya:Dyak_GE27938"/>